<dbReference type="EMBL" id="AHHD01000183">
    <property type="protein sequence ID" value="EKG18643.1"/>
    <property type="molecule type" value="Genomic_DNA"/>
</dbReference>
<name>K2RV29_MACPH</name>
<evidence type="ECO:0000313" key="3">
    <source>
        <dbReference type="Proteomes" id="UP000007129"/>
    </source>
</evidence>
<dbReference type="PANTHER" id="PTHR37535:SF4">
    <property type="entry name" value="FLUG DOMAIN-CONTAINING PROTEIN"/>
    <property type="match status" value="1"/>
</dbReference>
<dbReference type="Pfam" id="PF11917">
    <property type="entry name" value="DUF3435"/>
    <property type="match status" value="1"/>
</dbReference>
<comment type="caution">
    <text evidence="2">The sequence shown here is derived from an EMBL/GenBank/DDBJ whole genome shotgun (WGS) entry which is preliminary data.</text>
</comment>
<organism evidence="2 3">
    <name type="scientific">Macrophomina phaseolina (strain MS6)</name>
    <name type="common">Charcoal rot fungus</name>
    <dbReference type="NCBI Taxonomy" id="1126212"/>
    <lineage>
        <taxon>Eukaryota</taxon>
        <taxon>Fungi</taxon>
        <taxon>Dikarya</taxon>
        <taxon>Ascomycota</taxon>
        <taxon>Pezizomycotina</taxon>
        <taxon>Dothideomycetes</taxon>
        <taxon>Dothideomycetes incertae sedis</taxon>
        <taxon>Botryosphaeriales</taxon>
        <taxon>Botryosphaeriaceae</taxon>
        <taxon>Macrophomina</taxon>
    </lineage>
</organism>
<dbReference type="AlphaFoldDB" id="K2RV29"/>
<dbReference type="STRING" id="1126212.K2RV29"/>
<evidence type="ECO:0000313" key="2">
    <source>
        <dbReference type="EMBL" id="EKG18643.1"/>
    </source>
</evidence>
<dbReference type="VEuPathDB" id="FungiDB:MPH_04116"/>
<dbReference type="OrthoDB" id="3941562at2759"/>
<gene>
    <name evidence="2" type="ORF">MPH_04116</name>
</gene>
<dbReference type="HOGENOM" id="CLU_011937_2_1_1"/>
<reference evidence="2 3" key="1">
    <citation type="journal article" date="2012" name="BMC Genomics">
        <title>Tools to kill: Genome of one of the most destructive plant pathogenic fungi Macrophomina phaseolina.</title>
        <authorList>
            <person name="Islam M.S."/>
            <person name="Haque M.S."/>
            <person name="Islam M.M."/>
            <person name="Emdad E.M."/>
            <person name="Halim A."/>
            <person name="Hossen Q.M.M."/>
            <person name="Hossain M.Z."/>
            <person name="Ahmed B."/>
            <person name="Rahim S."/>
            <person name="Rahman M.S."/>
            <person name="Alam M.M."/>
            <person name="Hou S."/>
            <person name="Wan X."/>
            <person name="Saito J.A."/>
            <person name="Alam M."/>
        </authorList>
    </citation>
    <scope>NUCLEOTIDE SEQUENCE [LARGE SCALE GENOMIC DNA]</scope>
    <source>
        <strain evidence="2 3">MS6</strain>
    </source>
</reference>
<feature type="coiled-coil region" evidence="1">
    <location>
        <begin position="423"/>
        <end position="471"/>
    </location>
</feature>
<dbReference type="InParanoid" id="K2RV29"/>
<sequence length="510" mass="59409">MMKWTRYCELIEEDRLDLLVHSTKEDIMTFLKWVLDTYPRVRKRSSLHEYWRLWRMLYRKSVGQSLHAKVMEEVNDYIDGYLTRKYTLDTNTREKPVMNVDDIFLILHHHWVVDSSVFPDERQRLQLAFLLLLSAYTATRPGALVYSATDRKKQREHYIGWENDSEEDERMDYTAEEVKTLCYEDVTLLLLPNPQAGRDILVMEVTLKYTKGWKKKPKPKTYILTEVNDLIFDPVVLMLAIAVLDNAFEPKFQSVEDIFRTRVRAPRNSLELKWKPEKLKVPIFRQAEASPTGIITSDIKALRYHTYLYYLQRLGLAAGFMQILGAYVVRRGAGEAVDSVATQAQLQQVMGHRDAGIYQAYINQRVQCDVQAAFLGRPSSTALFKAATHMSRYVDPRAPTELSSSDLDALKTSPEVVRLRQLRDHLSKEVRQESGTLRNAEADGTKMYRMYKRAEDALRCIKSKLRKSAQRDARQLFFDRIDTEEINKQLDASLLDLEDCAWEPKQVESN</sequence>
<dbReference type="eggNOG" id="ENOG502RUPN">
    <property type="taxonomic scope" value="Eukaryota"/>
</dbReference>
<keyword evidence="1" id="KW-0175">Coiled coil</keyword>
<dbReference type="PANTHER" id="PTHR37535">
    <property type="entry name" value="FLUG DOMAIN PROTEIN"/>
    <property type="match status" value="1"/>
</dbReference>
<dbReference type="Proteomes" id="UP000007129">
    <property type="component" value="Unassembled WGS sequence"/>
</dbReference>
<protein>
    <submittedName>
        <fullName evidence="2">Uncharacterized protein</fullName>
    </submittedName>
</protein>
<accession>K2RV29</accession>
<proteinExistence type="predicted"/>
<dbReference type="InterPro" id="IPR021842">
    <property type="entry name" value="DUF3435"/>
</dbReference>
<evidence type="ECO:0000256" key="1">
    <source>
        <dbReference type="SAM" id="Coils"/>
    </source>
</evidence>